<keyword evidence="2" id="KW-1185">Reference proteome</keyword>
<gene>
    <name evidence="1" type="ORF">G6045_02725</name>
</gene>
<dbReference type="Proteomes" id="UP000481109">
    <property type="component" value="Unassembled WGS sequence"/>
</dbReference>
<dbReference type="AlphaFoldDB" id="A0A6G4XD02"/>
<name>A0A6G4XD02_9ACTN</name>
<organism evidence="1 2">
    <name type="scientific">Streptomyces mesophilus</name>
    <dbReference type="NCBI Taxonomy" id="1775132"/>
    <lineage>
        <taxon>Bacteria</taxon>
        <taxon>Bacillati</taxon>
        <taxon>Actinomycetota</taxon>
        <taxon>Actinomycetes</taxon>
        <taxon>Kitasatosporales</taxon>
        <taxon>Streptomycetaceae</taxon>
        <taxon>Streptomyces</taxon>
    </lineage>
</organism>
<dbReference type="Gene3D" id="2.60.120.260">
    <property type="entry name" value="Galactose-binding domain-like"/>
    <property type="match status" value="1"/>
</dbReference>
<comment type="caution">
    <text evidence="1">The sequence shown here is derived from an EMBL/GenBank/DDBJ whole genome shotgun (WGS) entry which is preliminary data.</text>
</comment>
<reference evidence="1 2" key="1">
    <citation type="submission" date="2020-02" db="EMBL/GenBank/DDBJ databases">
        <title>Whole-genome analyses of novel actinobacteria.</title>
        <authorList>
            <person name="Sahin N."/>
            <person name="Tokatli A."/>
        </authorList>
    </citation>
    <scope>NUCLEOTIDE SEQUENCE [LARGE SCALE GENOMIC DNA]</scope>
    <source>
        <strain evidence="1 2">YC504</strain>
    </source>
</reference>
<proteinExistence type="predicted"/>
<evidence type="ECO:0000313" key="2">
    <source>
        <dbReference type="Proteomes" id="UP000481109"/>
    </source>
</evidence>
<dbReference type="EMBL" id="JAAKZW010000004">
    <property type="protein sequence ID" value="NGO74604.1"/>
    <property type="molecule type" value="Genomic_DNA"/>
</dbReference>
<protein>
    <submittedName>
        <fullName evidence="1">Uncharacterized protein</fullName>
    </submittedName>
</protein>
<accession>A0A6G4XD02</accession>
<dbReference type="RefSeq" id="WP_165330119.1">
    <property type="nucleotide sequence ID" value="NZ_JAAKZW010000004.1"/>
</dbReference>
<sequence>MGTWTAGLLGPLLGGVAVALTTYWTTRARAQAEARKLDAEAEKTRAETTKILAEVGIHAQPVPTTHELPKGWGASGGVPEDYEVGVDFDLLPSRRACAFIRSREQGQFEYASLLQTIRADDYRGARVELSAMVKARDVASWAGLWIRVDDASDNILAFGNMYHAERRITGTQNWRRCSVVLDVPEAGAYLNFGLVMQRTGQVWMYDVQLEVVDDDVPVTDFLALLPRRPTNLDFEDGVS</sequence>
<evidence type="ECO:0000313" key="1">
    <source>
        <dbReference type="EMBL" id="NGO74604.1"/>
    </source>
</evidence>